<feature type="transmembrane region" description="Helical" evidence="10">
    <location>
        <begin position="124"/>
        <end position="143"/>
    </location>
</feature>
<evidence type="ECO:0000256" key="6">
    <source>
        <dbReference type="ARBA" id="ARBA00022967"/>
    </source>
</evidence>
<protein>
    <recommendedName>
        <fullName evidence="10">Ion-translocating oxidoreductase complex subunit D</fullName>
        <ecNumber evidence="10">7.-.-.-</ecNumber>
    </recommendedName>
    <alternativeName>
        <fullName evidence="10">Rnf electron transport complex subunit D</fullName>
    </alternativeName>
</protein>
<dbReference type="EMBL" id="DYUD01000027">
    <property type="protein sequence ID" value="HJG89868.1"/>
    <property type="molecule type" value="Genomic_DNA"/>
</dbReference>
<sequence>MELTVSPAPHIHGRLSASQCMYSVIIALLPAFAVSLYFFGVGALIVTLTSILSCIVVEYLIQKFLLKEKPTIGDGSAILTGLLLGFNLPSNLPIWIVIIGSLVAIGITKMAFGGLGNNLFNPALAGRVFLLISFPTYMTQWPLPVSSRWSYTDAETGATLLSKLKEEGSQWIGQVNISDLWIGNQGGSLGEVGAIALLIGFAFLLYRRIISWHIPVSILATVFVFSFALGLGEELSAPQPAGAWQHAFDFALIQLLSGGLLLGAIYMATDYVTSPMTSRGMVIYGIGIGLLTVIIRQWGGYPEGVSFAILIMNAFTPLINNYIKPKRYGRA</sequence>
<dbReference type="RefSeq" id="WP_273306923.1">
    <property type="nucleotide sequence ID" value="NZ_CALUJX010000009.1"/>
</dbReference>
<evidence type="ECO:0000256" key="5">
    <source>
        <dbReference type="ARBA" id="ARBA00022692"/>
    </source>
</evidence>
<dbReference type="Pfam" id="PF03116">
    <property type="entry name" value="NQR2_RnfD_RnfE"/>
    <property type="match status" value="1"/>
</dbReference>
<feature type="transmembrane region" description="Helical" evidence="10">
    <location>
        <begin position="251"/>
        <end position="269"/>
    </location>
</feature>
<reference evidence="11" key="1">
    <citation type="journal article" date="2021" name="PeerJ">
        <title>Extensive microbial diversity within the chicken gut microbiome revealed by metagenomics and culture.</title>
        <authorList>
            <person name="Gilroy R."/>
            <person name="Ravi A."/>
            <person name="Getino M."/>
            <person name="Pursley I."/>
            <person name="Horton D.L."/>
            <person name="Alikhan N.F."/>
            <person name="Baker D."/>
            <person name="Gharbi K."/>
            <person name="Hall N."/>
            <person name="Watson M."/>
            <person name="Adriaenssens E.M."/>
            <person name="Foster-Nyarko E."/>
            <person name="Jarju S."/>
            <person name="Secka A."/>
            <person name="Antonio M."/>
            <person name="Oren A."/>
            <person name="Chaudhuri R.R."/>
            <person name="La Ragione R."/>
            <person name="Hildebrand F."/>
            <person name="Pallen M.J."/>
        </authorList>
    </citation>
    <scope>NUCLEOTIDE SEQUENCE</scope>
    <source>
        <strain evidence="11">CHK121-7720</strain>
    </source>
</reference>
<dbReference type="GO" id="GO:0005886">
    <property type="term" value="C:plasma membrane"/>
    <property type="evidence" value="ECO:0007669"/>
    <property type="project" value="UniProtKB-SubCell"/>
</dbReference>
<keyword evidence="1 10" id="KW-0813">Transport</keyword>
<feature type="transmembrane region" description="Helical" evidence="10">
    <location>
        <begin position="281"/>
        <end position="299"/>
    </location>
</feature>
<dbReference type="Proteomes" id="UP000757103">
    <property type="component" value="Unassembled WGS sequence"/>
</dbReference>
<keyword evidence="10" id="KW-1003">Cell membrane</keyword>
<feature type="transmembrane region" description="Helical" evidence="10">
    <location>
        <begin position="20"/>
        <end position="38"/>
    </location>
</feature>
<dbReference type="GO" id="GO:0022900">
    <property type="term" value="P:electron transport chain"/>
    <property type="evidence" value="ECO:0007669"/>
    <property type="project" value="UniProtKB-UniRule"/>
</dbReference>
<organism evidence="11 12">
    <name type="scientific">Barnesiella viscericola</name>
    <dbReference type="NCBI Taxonomy" id="397865"/>
    <lineage>
        <taxon>Bacteria</taxon>
        <taxon>Pseudomonadati</taxon>
        <taxon>Bacteroidota</taxon>
        <taxon>Bacteroidia</taxon>
        <taxon>Bacteroidales</taxon>
        <taxon>Barnesiellaceae</taxon>
        <taxon>Barnesiella</taxon>
    </lineage>
</organism>
<dbReference type="PANTHER" id="PTHR30578">
    <property type="entry name" value="ELECTRON TRANSPORT COMPLEX PROTEIN RNFD"/>
    <property type="match status" value="1"/>
</dbReference>
<comment type="similarity">
    <text evidence="10">Belongs to the NqrB/RnfD family.</text>
</comment>
<feature type="modified residue" description="FMN phosphoryl threonine" evidence="10">
    <location>
        <position position="159"/>
    </location>
</feature>
<dbReference type="AlphaFoldDB" id="A0A921MSB1"/>
<dbReference type="HAMAP" id="MF_00462">
    <property type="entry name" value="RsxD_RnfD"/>
    <property type="match status" value="1"/>
</dbReference>
<feature type="transmembrane region" description="Helical" evidence="10">
    <location>
        <begin position="94"/>
        <end position="112"/>
    </location>
</feature>
<name>A0A921MSB1_9BACT</name>
<comment type="caution">
    <text evidence="11">The sequence shown here is derived from an EMBL/GenBank/DDBJ whole genome shotgun (WGS) entry which is preliminary data.</text>
</comment>
<dbReference type="NCBIfam" id="TIGR01946">
    <property type="entry name" value="rnfD"/>
    <property type="match status" value="1"/>
</dbReference>
<proteinExistence type="inferred from homology"/>
<evidence type="ECO:0000313" key="11">
    <source>
        <dbReference type="EMBL" id="HJG89868.1"/>
    </source>
</evidence>
<comment type="function">
    <text evidence="10">Part of a membrane-bound complex that couples electron transfer with translocation of ions across the membrane.</text>
</comment>
<dbReference type="InterPro" id="IPR004338">
    <property type="entry name" value="NqrB/RnfD"/>
</dbReference>
<dbReference type="InterPro" id="IPR011303">
    <property type="entry name" value="RnfD_bac"/>
</dbReference>
<accession>A0A921MSB1</accession>
<evidence type="ECO:0000256" key="10">
    <source>
        <dbReference type="HAMAP-Rule" id="MF_00462"/>
    </source>
</evidence>
<comment type="subcellular location">
    <subcellularLocation>
        <location evidence="10">Cell membrane</location>
        <topology evidence="10">Multi-pass membrane protein</topology>
    </subcellularLocation>
</comment>
<keyword evidence="3 10" id="KW-0285">Flavoprotein</keyword>
<keyword evidence="7 10" id="KW-0249">Electron transport</keyword>
<evidence type="ECO:0000256" key="3">
    <source>
        <dbReference type="ARBA" id="ARBA00022630"/>
    </source>
</evidence>
<dbReference type="GO" id="GO:0055085">
    <property type="term" value="P:transmembrane transport"/>
    <property type="evidence" value="ECO:0007669"/>
    <property type="project" value="InterPro"/>
</dbReference>
<gene>
    <name evidence="10" type="primary">rnfD</name>
    <name evidence="11" type="ORF">K8U91_10425</name>
</gene>
<evidence type="ECO:0000256" key="7">
    <source>
        <dbReference type="ARBA" id="ARBA00022982"/>
    </source>
</evidence>
<feature type="transmembrane region" description="Helical" evidence="10">
    <location>
        <begin position="213"/>
        <end position="231"/>
    </location>
</feature>
<evidence type="ECO:0000256" key="4">
    <source>
        <dbReference type="ARBA" id="ARBA00022643"/>
    </source>
</evidence>
<keyword evidence="9 10" id="KW-0472">Membrane</keyword>
<comment type="cofactor">
    <cofactor evidence="10">
        <name>FMN</name>
        <dbReference type="ChEBI" id="CHEBI:58210"/>
    </cofactor>
</comment>
<evidence type="ECO:0000256" key="8">
    <source>
        <dbReference type="ARBA" id="ARBA00022989"/>
    </source>
</evidence>
<comment type="subunit">
    <text evidence="10">The complex is composed of six subunits: RnfA, RnfB, RnfC, RnfD, RnfE and RnfG.</text>
</comment>
<evidence type="ECO:0000256" key="2">
    <source>
        <dbReference type="ARBA" id="ARBA00022553"/>
    </source>
</evidence>
<keyword evidence="2 10" id="KW-0597">Phosphoprotein</keyword>
<keyword evidence="8 10" id="KW-1133">Transmembrane helix</keyword>
<feature type="transmembrane region" description="Helical" evidence="10">
    <location>
        <begin position="188"/>
        <end position="206"/>
    </location>
</feature>
<evidence type="ECO:0000313" key="12">
    <source>
        <dbReference type="Proteomes" id="UP000757103"/>
    </source>
</evidence>
<keyword evidence="5 10" id="KW-0812">Transmembrane</keyword>
<keyword evidence="4 10" id="KW-0288">FMN</keyword>
<reference evidence="11" key="2">
    <citation type="submission" date="2021-09" db="EMBL/GenBank/DDBJ databases">
        <authorList>
            <person name="Gilroy R."/>
        </authorList>
    </citation>
    <scope>NUCLEOTIDE SEQUENCE</scope>
    <source>
        <strain evidence="11">CHK121-7720</strain>
    </source>
</reference>
<keyword evidence="6 10" id="KW-1278">Translocase</keyword>
<evidence type="ECO:0000256" key="9">
    <source>
        <dbReference type="ARBA" id="ARBA00023136"/>
    </source>
</evidence>
<feature type="transmembrane region" description="Helical" evidence="10">
    <location>
        <begin position="305"/>
        <end position="323"/>
    </location>
</feature>
<evidence type="ECO:0000256" key="1">
    <source>
        <dbReference type="ARBA" id="ARBA00022448"/>
    </source>
</evidence>
<feature type="transmembrane region" description="Helical" evidence="10">
    <location>
        <begin position="44"/>
        <end position="60"/>
    </location>
</feature>
<dbReference type="EC" id="7.-.-.-" evidence="10"/>
<dbReference type="PANTHER" id="PTHR30578:SF0">
    <property type="entry name" value="ION-TRANSLOCATING OXIDOREDUCTASE COMPLEX SUBUNIT D"/>
    <property type="match status" value="1"/>
</dbReference>